<dbReference type="GO" id="GO:0006614">
    <property type="term" value="P:SRP-dependent cotranslational protein targeting to membrane"/>
    <property type="evidence" value="ECO:0007669"/>
    <property type="project" value="InterPro"/>
</dbReference>
<reference evidence="2 3" key="1">
    <citation type="submission" date="2020-09" db="EMBL/GenBank/DDBJ databases">
        <title>De no assembly of potato wild relative species, Solanum commersonii.</title>
        <authorList>
            <person name="Cho K."/>
        </authorList>
    </citation>
    <scope>NUCLEOTIDE SEQUENCE [LARGE SCALE GENOMIC DNA]</scope>
    <source>
        <strain evidence="2">LZ3.2</strain>
        <tissue evidence="2">Leaf</tissue>
    </source>
</reference>
<dbReference type="GO" id="GO:0008312">
    <property type="term" value="F:7S RNA binding"/>
    <property type="evidence" value="ECO:0007669"/>
    <property type="project" value="TreeGrafter"/>
</dbReference>
<keyword evidence="1" id="KW-1133">Transmembrane helix</keyword>
<comment type="caution">
    <text evidence="2">The sequence shown here is derived from an EMBL/GenBank/DDBJ whole genome shotgun (WGS) entry which is preliminary data.</text>
</comment>
<dbReference type="PANTHER" id="PTHR14094:SF9">
    <property type="entry name" value="SIGNAL RECOGNITION PARTICLE SUBUNIT SRP72"/>
    <property type="match status" value="1"/>
</dbReference>
<dbReference type="Proteomes" id="UP000824120">
    <property type="component" value="Chromosome 1"/>
</dbReference>
<keyword evidence="1" id="KW-0472">Membrane</keyword>
<dbReference type="InterPro" id="IPR026270">
    <property type="entry name" value="SRP72"/>
</dbReference>
<accession>A0A9J6B1Z8</accession>
<proteinExistence type="predicted"/>
<evidence type="ECO:0000313" key="2">
    <source>
        <dbReference type="EMBL" id="KAG5630745.1"/>
    </source>
</evidence>
<keyword evidence="1" id="KW-0812">Transmembrane</keyword>
<keyword evidence="3" id="KW-1185">Reference proteome</keyword>
<protein>
    <submittedName>
        <fullName evidence="2">Uncharacterized protein</fullName>
    </submittedName>
</protein>
<dbReference type="GO" id="GO:0043022">
    <property type="term" value="F:ribosome binding"/>
    <property type="evidence" value="ECO:0007669"/>
    <property type="project" value="TreeGrafter"/>
</dbReference>
<name>A0A9J6B1Z8_SOLCO</name>
<gene>
    <name evidence="2" type="ORF">H5410_002462</name>
</gene>
<sequence>MEENLADDDVEIELAPIVVQIAYVQQGPKDVSDGLRKLDELIEKSDGPEKFQLARGLDLNLSRKQREAIYTNRVLLLLHSNKMDQERAGDTDGADAVFDSTIKWWSNAMIEDNKLNTIMQEAANFKLRHGRKKEAACLYGQLVKSHGSKVEMLVLLKHTEGRVRIRRRKRGRESQNIQRALTQLIQDLHLIQRGGFPRGRGLVTDQRERIREQLKLEVLKAQWLKRQRAVVIRSQTSQLIQKEPLKMQCNQRLHPNLLGRNRESNPTTDNRCFFVIVFVDSFCLIHLAFLLYNMS</sequence>
<feature type="transmembrane region" description="Helical" evidence="1">
    <location>
        <begin position="273"/>
        <end position="292"/>
    </location>
</feature>
<dbReference type="AlphaFoldDB" id="A0A9J6B1Z8"/>
<dbReference type="PANTHER" id="PTHR14094">
    <property type="entry name" value="SIGNAL RECOGNITION PARTICLE 72"/>
    <property type="match status" value="1"/>
</dbReference>
<dbReference type="GO" id="GO:0005786">
    <property type="term" value="C:signal recognition particle, endoplasmic reticulum targeting"/>
    <property type="evidence" value="ECO:0007669"/>
    <property type="project" value="TreeGrafter"/>
</dbReference>
<dbReference type="OrthoDB" id="5421607at2759"/>
<evidence type="ECO:0000256" key="1">
    <source>
        <dbReference type="SAM" id="Phobius"/>
    </source>
</evidence>
<dbReference type="EMBL" id="JACXVP010000001">
    <property type="protein sequence ID" value="KAG5630745.1"/>
    <property type="molecule type" value="Genomic_DNA"/>
</dbReference>
<organism evidence="2 3">
    <name type="scientific">Solanum commersonii</name>
    <name type="common">Commerson's wild potato</name>
    <name type="synonym">Commerson's nightshade</name>
    <dbReference type="NCBI Taxonomy" id="4109"/>
    <lineage>
        <taxon>Eukaryota</taxon>
        <taxon>Viridiplantae</taxon>
        <taxon>Streptophyta</taxon>
        <taxon>Embryophyta</taxon>
        <taxon>Tracheophyta</taxon>
        <taxon>Spermatophyta</taxon>
        <taxon>Magnoliopsida</taxon>
        <taxon>eudicotyledons</taxon>
        <taxon>Gunneridae</taxon>
        <taxon>Pentapetalae</taxon>
        <taxon>asterids</taxon>
        <taxon>lamiids</taxon>
        <taxon>Solanales</taxon>
        <taxon>Solanaceae</taxon>
        <taxon>Solanoideae</taxon>
        <taxon>Solaneae</taxon>
        <taxon>Solanum</taxon>
    </lineage>
</organism>
<evidence type="ECO:0000313" key="3">
    <source>
        <dbReference type="Proteomes" id="UP000824120"/>
    </source>
</evidence>